<keyword evidence="3" id="KW-1185">Reference proteome</keyword>
<evidence type="ECO:0000313" key="3">
    <source>
        <dbReference type="Proteomes" id="UP000611554"/>
    </source>
</evidence>
<dbReference type="EMBL" id="BMQJ01000018">
    <property type="protein sequence ID" value="GGQ22300.1"/>
    <property type="molecule type" value="Genomic_DNA"/>
</dbReference>
<proteinExistence type="predicted"/>
<evidence type="ECO:0008006" key="4">
    <source>
        <dbReference type="Google" id="ProtNLM"/>
    </source>
</evidence>
<reference evidence="3" key="1">
    <citation type="journal article" date="2019" name="Int. J. Syst. Evol. Microbiol.">
        <title>The Global Catalogue of Microorganisms (GCM) 10K type strain sequencing project: providing services to taxonomists for standard genome sequencing and annotation.</title>
        <authorList>
            <consortium name="The Broad Institute Genomics Platform"/>
            <consortium name="The Broad Institute Genome Sequencing Center for Infectious Disease"/>
            <person name="Wu L."/>
            <person name="Ma J."/>
        </authorList>
    </citation>
    <scope>NUCLEOTIDE SEQUENCE [LARGE SCALE GENOMIC DNA]</scope>
    <source>
        <strain evidence="3">JCM 3115</strain>
    </source>
</reference>
<comment type="caution">
    <text evidence="2">The sequence shown here is derived from an EMBL/GenBank/DDBJ whole genome shotgun (WGS) entry which is preliminary data.</text>
</comment>
<evidence type="ECO:0000256" key="1">
    <source>
        <dbReference type="SAM" id="MobiDB-lite"/>
    </source>
</evidence>
<dbReference type="SUPFAM" id="SSF55469">
    <property type="entry name" value="FMN-dependent nitroreductase-like"/>
    <property type="match status" value="1"/>
</dbReference>
<gene>
    <name evidence="2" type="ORF">GCM10010140_60740</name>
</gene>
<protein>
    <recommendedName>
        <fullName evidence="4">Nitroreductase domain-containing protein</fullName>
    </recommendedName>
</protein>
<name>A0ABQ2RES3_9ACTN</name>
<dbReference type="Gene3D" id="3.40.109.10">
    <property type="entry name" value="NADH Oxidase"/>
    <property type="match status" value="1"/>
</dbReference>
<dbReference type="RefSeq" id="WP_189249875.1">
    <property type="nucleotide sequence ID" value="NZ_BMQJ01000018.1"/>
</dbReference>
<evidence type="ECO:0000313" key="2">
    <source>
        <dbReference type="EMBL" id="GGQ22300.1"/>
    </source>
</evidence>
<sequence>MAESPAPSADGIDVPADSIAAVLATVYEHGPGKGPHSEGPVRPEPPAVPGTPLSSLAAWGDFGAALARLLTDVLTPTRWEPHNPFNDHRAYPSPRAAYLIEPWLRIGISAWRVDLVRRTLAGPGSPRPARRVRLDLRRRPDRLPAGYGSLAEALAELEAGHLMGALAERAPGHGLTLVPDPAGVTIAPGASAVVALPLLPSWRSAGLGPRGVSADPRPLPESAARAIAEALTDPPPGSPVATSRLRVRLALRNVTGLPDGWYALSPLEPRRCDDCHPPSPLEVRQPGAAMAAVQAAFTYPPEQIHVGGMNLAVLITADVGRAVREEGPQAYPALLRAAGALAQHACTAAAVQGLFCRPVRSVREASLEAAAGAPAAHDLLYLALVGRPRFASLSYDLTPLARDATS</sequence>
<feature type="region of interest" description="Disordered" evidence="1">
    <location>
        <begin position="28"/>
        <end position="52"/>
    </location>
</feature>
<dbReference type="InterPro" id="IPR000415">
    <property type="entry name" value="Nitroreductase-like"/>
</dbReference>
<accession>A0ABQ2RES3</accession>
<dbReference type="Proteomes" id="UP000611554">
    <property type="component" value="Unassembled WGS sequence"/>
</dbReference>
<organism evidence="2 3">
    <name type="scientific">Streptosporangium pseudovulgare</name>
    <dbReference type="NCBI Taxonomy" id="35765"/>
    <lineage>
        <taxon>Bacteria</taxon>
        <taxon>Bacillati</taxon>
        <taxon>Actinomycetota</taxon>
        <taxon>Actinomycetes</taxon>
        <taxon>Streptosporangiales</taxon>
        <taxon>Streptosporangiaceae</taxon>
        <taxon>Streptosporangium</taxon>
    </lineage>
</organism>